<gene>
    <name evidence="1" type="ORF">ACFPOF_10705</name>
</gene>
<dbReference type="SUPFAM" id="SSF56059">
    <property type="entry name" value="Glutathione synthetase ATP-binding domain-like"/>
    <property type="match status" value="1"/>
</dbReference>
<protein>
    <submittedName>
        <fullName evidence="1">YheC/YheD family protein</fullName>
    </submittedName>
</protein>
<dbReference type="Proteomes" id="UP001596113">
    <property type="component" value="Unassembled WGS sequence"/>
</dbReference>
<comment type="caution">
    <text evidence="1">The sequence shown here is derived from an EMBL/GenBank/DDBJ whole genome shotgun (WGS) entry which is preliminary data.</text>
</comment>
<evidence type="ECO:0000313" key="1">
    <source>
        <dbReference type="EMBL" id="MFC5403198.1"/>
    </source>
</evidence>
<name>A0ABW0HQ79_9BACL</name>
<keyword evidence="2" id="KW-1185">Reference proteome</keyword>
<dbReference type="EMBL" id="JBHSMI010000022">
    <property type="protein sequence ID" value="MFC5403198.1"/>
    <property type="molecule type" value="Genomic_DNA"/>
</dbReference>
<dbReference type="InterPro" id="IPR026838">
    <property type="entry name" value="YheC/D"/>
</dbReference>
<dbReference type="RefSeq" id="WP_378132341.1">
    <property type="nucleotide sequence ID" value="NZ_JBHSMI010000022.1"/>
</dbReference>
<reference evidence="2" key="1">
    <citation type="journal article" date="2019" name="Int. J. Syst. Evol. Microbiol.">
        <title>The Global Catalogue of Microorganisms (GCM) 10K type strain sequencing project: providing services to taxonomists for standard genome sequencing and annotation.</title>
        <authorList>
            <consortium name="The Broad Institute Genomics Platform"/>
            <consortium name="The Broad Institute Genome Sequencing Center for Infectious Disease"/>
            <person name="Wu L."/>
            <person name="Ma J."/>
        </authorList>
    </citation>
    <scope>NUCLEOTIDE SEQUENCE [LARGE SCALE GENOMIC DNA]</scope>
    <source>
        <strain evidence="2">CGMCC 1.18575</strain>
    </source>
</reference>
<organism evidence="1 2">
    <name type="scientific">Cohnella soli</name>
    <dbReference type="NCBI Taxonomy" id="425005"/>
    <lineage>
        <taxon>Bacteria</taxon>
        <taxon>Bacillati</taxon>
        <taxon>Bacillota</taxon>
        <taxon>Bacilli</taxon>
        <taxon>Bacillales</taxon>
        <taxon>Paenibacillaceae</taxon>
        <taxon>Cohnella</taxon>
    </lineage>
</organism>
<dbReference type="Pfam" id="PF14398">
    <property type="entry name" value="ATPgrasp_YheCD"/>
    <property type="match status" value="1"/>
</dbReference>
<evidence type="ECO:0000313" key="2">
    <source>
        <dbReference type="Proteomes" id="UP001596113"/>
    </source>
</evidence>
<sequence length="258" mass="29504">MSIQRVRSKWAKTDVLLADADLRRHVPDTARFDRSSVEAYLQKHGMIYVKPVDGTFGRGVIRVENAETAVSPYRFQSGETKYAFATFDDMYNKLISVKKNKPYLVQQGIHLLKHGGRRFDLRVMVQKNPQSKWETTGMIGRLGHPRKIVTNYHAGGTPMPLDKLFSSHLTQTRRTAFENKLGKLGVDIAAALQKKYPRLKEIGVDVAVDTKLHPWVLEVNTLPDPFLFKKLPDRAVFRRMYAYAVAYGRFKPRKRGAS</sequence>
<proteinExistence type="predicted"/>
<dbReference type="Gene3D" id="3.30.470.20">
    <property type="entry name" value="ATP-grasp fold, B domain"/>
    <property type="match status" value="1"/>
</dbReference>
<accession>A0ABW0HQ79</accession>